<reference evidence="2 3" key="1">
    <citation type="journal article" date="2015" name="Nature">
        <title>rRNA introns, odd ribosomes, and small enigmatic genomes across a large radiation of phyla.</title>
        <authorList>
            <person name="Brown C.T."/>
            <person name="Hug L.A."/>
            <person name="Thomas B.C."/>
            <person name="Sharon I."/>
            <person name="Castelle C.J."/>
            <person name="Singh A."/>
            <person name="Wilkins M.J."/>
            <person name="Williams K.H."/>
            <person name="Banfield J.F."/>
        </authorList>
    </citation>
    <scope>NUCLEOTIDE SEQUENCE [LARGE SCALE GENOMIC DNA]</scope>
</reference>
<sequence length="106" mass="12918">MENAKLPTSLPREFYRYFWDVNAEKLNPAEHPKYVINRLMNIGNVPSIRWMRQSFSQELIVETVKTVRDFSSTTAMFWAHFYHIPREEVTCMQEPYLSMRRKFWHD</sequence>
<dbReference type="Proteomes" id="UP000034212">
    <property type="component" value="Unassembled WGS sequence"/>
</dbReference>
<dbReference type="SUPFAM" id="SSF159501">
    <property type="entry name" value="EreA/ChaN-like"/>
    <property type="match status" value="1"/>
</dbReference>
<evidence type="ECO:0000259" key="1">
    <source>
        <dbReference type="Pfam" id="PF21956"/>
    </source>
</evidence>
<proteinExistence type="predicted"/>
<protein>
    <recommendedName>
        <fullName evidence="1">DUF6922 domain-containing protein</fullName>
    </recommendedName>
</protein>
<dbReference type="Pfam" id="PF21956">
    <property type="entry name" value="DUF6922"/>
    <property type="match status" value="1"/>
</dbReference>
<dbReference type="InterPro" id="IPR053830">
    <property type="entry name" value="DUF6922"/>
</dbReference>
<name>A0A0G1VSP1_9BACT</name>
<evidence type="ECO:0000313" key="2">
    <source>
        <dbReference type="EMBL" id="KKU81158.1"/>
    </source>
</evidence>
<evidence type="ECO:0000313" key="3">
    <source>
        <dbReference type="Proteomes" id="UP000034212"/>
    </source>
</evidence>
<accession>A0A0G1VSP1</accession>
<dbReference type="AlphaFoldDB" id="A0A0G1VSP1"/>
<organism evidence="2 3">
    <name type="scientific">Candidatus Gottesmanbacteria bacterium GW2011_GWA1_47_8</name>
    <dbReference type="NCBI Taxonomy" id="1618438"/>
    <lineage>
        <taxon>Bacteria</taxon>
        <taxon>Candidatus Gottesmaniibacteriota</taxon>
    </lineage>
</organism>
<dbReference type="EMBL" id="LCOQ01000001">
    <property type="protein sequence ID" value="KKU81158.1"/>
    <property type="molecule type" value="Genomic_DNA"/>
</dbReference>
<feature type="domain" description="DUF6922" evidence="1">
    <location>
        <begin position="16"/>
        <end position="64"/>
    </location>
</feature>
<gene>
    <name evidence="2" type="ORF">UY08_C0001G0003</name>
</gene>
<comment type="caution">
    <text evidence="2">The sequence shown here is derived from an EMBL/GenBank/DDBJ whole genome shotgun (WGS) entry which is preliminary data.</text>
</comment>